<dbReference type="EMBL" id="BPUR01000003">
    <property type="protein sequence ID" value="GJH16387.1"/>
    <property type="molecule type" value="Genomic_DNA"/>
</dbReference>
<sequence>MPKQFAVPLSPRGLSSIAPPPPWHYAGDFMLVEFWADPTAAAAVLPKGLSVDPASPGHATALFIDWQFTADNDEMLDPARYQYREFFVLLDALYEGKPVSYCPYIFVDNDSAMMRGLIQGFPKRYGQVHQTRSFAALSPAAAPVAAGTRFAATASAAGQRIARAEVRLESAVDDVSKLAIAGRPVVNLRYFPRLAAGQHDTPAVNELVLSVMDNAQITDVWTGEGALSFPLADGEEIADLQPVRTGAGFRGSMAYSVTNLETLVDNTKQA</sequence>
<evidence type="ECO:0000313" key="2">
    <source>
        <dbReference type="Proteomes" id="UP001055013"/>
    </source>
</evidence>
<keyword evidence="2" id="KW-1185">Reference proteome</keyword>
<gene>
    <name evidence="1" type="ORF">CBA19CS22_07615</name>
</gene>
<accession>A0ACB5QNX0</accession>
<organism evidence="1 2">
    <name type="scientific">Caballeronia novacaledonica</name>
    <dbReference type="NCBI Taxonomy" id="1544861"/>
    <lineage>
        <taxon>Bacteria</taxon>
        <taxon>Pseudomonadati</taxon>
        <taxon>Pseudomonadota</taxon>
        <taxon>Betaproteobacteria</taxon>
        <taxon>Burkholderiales</taxon>
        <taxon>Burkholderiaceae</taxon>
        <taxon>Caballeronia</taxon>
    </lineage>
</organism>
<evidence type="ECO:0000313" key="1">
    <source>
        <dbReference type="EMBL" id="GJH16387.1"/>
    </source>
</evidence>
<reference evidence="1" key="1">
    <citation type="submission" date="2021-09" db="EMBL/GenBank/DDBJ databases">
        <title>Isolation and characterization of 3-chlorobenzoate degrading bacteria from soils in Shizuoka.</title>
        <authorList>
            <person name="Ifat A."/>
            <person name="Ogawa N."/>
            <person name="Kimbara K."/>
            <person name="Moriuchi R."/>
            <person name="Dohra H."/>
            <person name="Shintani M."/>
        </authorList>
    </citation>
    <scope>NUCLEOTIDE SEQUENCE</scope>
    <source>
        <strain evidence="1">19CS2-2</strain>
    </source>
</reference>
<dbReference type="Proteomes" id="UP001055013">
    <property type="component" value="Unassembled WGS sequence"/>
</dbReference>
<proteinExistence type="predicted"/>
<comment type="caution">
    <text evidence="1">The sequence shown here is derived from an EMBL/GenBank/DDBJ whole genome shotgun (WGS) entry which is preliminary data.</text>
</comment>
<protein>
    <submittedName>
        <fullName evidence="1">Acetoacetate decarboxylase family protein</fullName>
    </submittedName>
</protein>
<name>A0ACB5QNX0_9BURK</name>